<reference evidence="4" key="1">
    <citation type="submission" date="2013-02" db="EMBL/GenBank/DDBJ databases">
        <authorList>
            <person name="Hughes D."/>
        </authorList>
    </citation>
    <scope>NUCLEOTIDE SEQUENCE</scope>
    <source>
        <strain>Durham</strain>
        <strain evidence="4">NC isolate 2 -- Noor lab</strain>
    </source>
</reference>
<dbReference type="EnsemblMetazoa" id="MESCA005078-RA">
    <property type="protein sequence ID" value="MESCA005078-PA"/>
    <property type="gene ID" value="MESCA005078"/>
</dbReference>
<dbReference type="HOGENOM" id="CLU_307633_0_0_1"/>
<proteinExistence type="predicted"/>
<protein>
    <submittedName>
        <fullName evidence="3">Uncharacterized protein</fullName>
    </submittedName>
</protein>
<keyword evidence="4" id="KW-1185">Reference proteome</keyword>
<dbReference type="Proteomes" id="UP000015102">
    <property type="component" value="Unassembled WGS sequence"/>
</dbReference>
<sequence>MTKAVIKADNVHTPETMSSGSSICELIDLENPLKMDFHGVDYKETYKNDEQTFQNQQEYIRVKRQMNTHSIKANMEKVLGAEKSKQIRKVPSVLDVNYDYDSNEERITNPSLHGGDSTIRTPTPHHEETPRLAKLFRTEQKPFNISIIEMEEDFRKDRFLNLFQENEEREQEEKKLRKVTIQNEKENEVEKKSLKEEEKELVKCYLELKKVQKGKIYPHTLKESLQFKHFLKKQKIELKEKALIKQDFYKELGVVKKYKEAELDISSLSTSIEKISEMSTDDEDWFKVGQQTRDSSQYFLRGFHLKMAKEPRGKFHQKEKGVGGRIPRSCMTRTQWFDDMAPKSKKEKSDTQNVSLLKKERNPDDPNLRLFPIATGKAVIRDLSPVKEYVIQPLTEMGKRTSEMKIIHTKKPKENIKVKSFNMTGFMYGKDDIVQKSFDEDNKQEERTLKEYIKDKELLRKKRIIRKRKQRCHYLKIYLPQRRTKVVKEDFQNYTSSDSDWIPEKQNSIDSSYAERLSVTRIGGKFAIPIIHGIEELKYNMPAPNFRETTLQRNPRNPRDYENEHISDDEVFNYLKQSNKPLMLKIENDRKNAENVNKKKTIYGRIFDARRHHDHWDPTQHKVVDKKDHSDIKRISSMEENEKKRSRDPNEFLSEYYGRHEFLNLIKDISTELKAKRPKESGDIEGIVDRTEYLAEIENDLKSIKSCLSSLDSSINTNFTNDSGSFLMLESHKVPLDYFRKSVVPFNEFNRVRLKAKPIPPVQFRDPFEIVPFSGQKQEQYKLVKPKDKLHTFNTRIQSERTLRQDLKNQGDSKELLGYNRQVAIDVDELYIEDLSNGSQVKHFRPATMRSILKNSLRKRFEGWVIEQKVVEQKIAEKKEEMYANEIIKLKLLLNKLFIKWEKKEYDYSMKYVNKIKPYVDATSVYQQMNEDFIAMVFNCVLEASSLVDFVQVSWEYNLID</sequence>
<accession>T1GND1</accession>
<evidence type="ECO:0000313" key="3">
    <source>
        <dbReference type="EnsemblMetazoa" id="MESCA005078-PA"/>
    </source>
</evidence>
<dbReference type="STRING" id="36166.T1GND1"/>
<feature type="region of interest" description="Disordered" evidence="2">
    <location>
        <begin position="341"/>
        <end position="361"/>
    </location>
</feature>
<evidence type="ECO:0000256" key="1">
    <source>
        <dbReference type="SAM" id="Coils"/>
    </source>
</evidence>
<dbReference type="AlphaFoldDB" id="T1GND1"/>
<evidence type="ECO:0000256" key="2">
    <source>
        <dbReference type="SAM" id="MobiDB-lite"/>
    </source>
</evidence>
<feature type="compositionally biased region" description="Basic and acidic residues" evidence="2">
    <location>
        <begin position="341"/>
        <end position="350"/>
    </location>
</feature>
<reference evidence="3" key="2">
    <citation type="submission" date="2015-06" db="UniProtKB">
        <authorList>
            <consortium name="EnsemblMetazoa"/>
        </authorList>
    </citation>
    <scope>IDENTIFICATION</scope>
</reference>
<evidence type="ECO:0000313" key="4">
    <source>
        <dbReference type="Proteomes" id="UP000015102"/>
    </source>
</evidence>
<keyword evidence="1" id="KW-0175">Coiled coil</keyword>
<name>T1GND1_MEGSC</name>
<dbReference type="EMBL" id="CAQQ02030763">
    <property type="status" value="NOT_ANNOTATED_CDS"/>
    <property type="molecule type" value="Genomic_DNA"/>
</dbReference>
<dbReference type="EMBL" id="CAQQ02030762">
    <property type="status" value="NOT_ANNOTATED_CDS"/>
    <property type="molecule type" value="Genomic_DNA"/>
</dbReference>
<feature type="region of interest" description="Disordered" evidence="2">
    <location>
        <begin position="105"/>
        <end position="129"/>
    </location>
</feature>
<dbReference type="EMBL" id="CAQQ02030761">
    <property type="status" value="NOT_ANNOTATED_CDS"/>
    <property type="molecule type" value="Genomic_DNA"/>
</dbReference>
<dbReference type="OMA" id="YENEHIS"/>
<feature type="coiled-coil region" evidence="1">
    <location>
        <begin position="162"/>
        <end position="189"/>
    </location>
</feature>
<organism evidence="3 4">
    <name type="scientific">Megaselia scalaris</name>
    <name type="common">Humpbacked fly</name>
    <name type="synonym">Phora scalaris</name>
    <dbReference type="NCBI Taxonomy" id="36166"/>
    <lineage>
        <taxon>Eukaryota</taxon>
        <taxon>Metazoa</taxon>
        <taxon>Ecdysozoa</taxon>
        <taxon>Arthropoda</taxon>
        <taxon>Hexapoda</taxon>
        <taxon>Insecta</taxon>
        <taxon>Pterygota</taxon>
        <taxon>Neoptera</taxon>
        <taxon>Endopterygota</taxon>
        <taxon>Diptera</taxon>
        <taxon>Brachycera</taxon>
        <taxon>Muscomorpha</taxon>
        <taxon>Platypezoidea</taxon>
        <taxon>Phoridae</taxon>
        <taxon>Megaseliini</taxon>
        <taxon>Megaselia</taxon>
    </lineage>
</organism>